<dbReference type="SUPFAM" id="SSF55347">
    <property type="entry name" value="Glyceraldehyde-3-phosphate dehydrogenase-like, C-terminal domain"/>
    <property type="match status" value="1"/>
</dbReference>
<keyword evidence="3 7" id="KW-0028">Amino-acid biosynthesis</keyword>
<dbReference type="PANTHER" id="PTHR32338:SF10">
    <property type="entry name" value="N-ACETYL-GAMMA-GLUTAMYL-PHOSPHATE REDUCTASE, CHLOROPLASTIC-RELATED"/>
    <property type="match status" value="1"/>
</dbReference>
<feature type="active site" evidence="7 8">
    <location>
        <position position="150"/>
    </location>
</feature>
<dbReference type="PROSITE" id="PS01224">
    <property type="entry name" value="ARGC"/>
    <property type="match status" value="1"/>
</dbReference>
<proteinExistence type="inferred from homology"/>
<protein>
    <recommendedName>
        <fullName evidence="7">N-acetyl-gamma-glutamyl-phosphate reductase</fullName>
        <shortName evidence="7">AGPR</shortName>
        <ecNumber evidence="7">1.2.1.38</ecNumber>
    </recommendedName>
    <alternativeName>
        <fullName evidence="7">N-acetyl-glutamate semialdehyde dehydrogenase</fullName>
        <shortName evidence="7">NAGSA dehydrogenase</shortName>
    </alternativeName>
</protein>
<keyword evidence="11" id="KW-1185">Reference proteome</keyword>
<accession>A0A094L7E3</accession>
<dbReference type="FunFam" id="3.30.360.10:FF:000014">
    <property type="entry name" value="N-acetyl-gamma-glutamyl-phosphate reductase"/>
    <property type="match status" value="1"/>
</dbReference>
<sequence>MPCAVFGASGYSGVELIWLLHNHPDFDVRYSFSSSARTAEPVSQLYPQLTDRLDLILQPWHPDLLSELAGQVQVCFLALPHEISAELAPQLTAAGLTVFDLSGAFRLRDASIHQSAYGFALPLPDESIAYGLAEWTELSGTEALIAVPGCYPTAAALALLPVLPFISSTCTPVINAVSGVSGAGRKAAVHTSFCEVSLQAYGVGTHRHQPEIAQVLGRPVLFVPHLGNFKRGILETIYVELNDDVTAEQINTAFTDAYAHRPLIRMRACPPAISDVAGTPFCDIHWQRHGRQLVLCVAIDNLLKGAAAQAVQLANQYYGLPDTAGLNTIGGVI</sequence>
<evidence type="ECO:0000256" key="3">
    <source>
        <dbReference type="ARBA" id="ARBA00022605"/>
    </source>
</evidence>
<comment type="function">
    <text evidence="7">Catalyzes the NADPH-dependent reduction of N-acetyl-5-glutamyl phosphate to yield N-acetyl-L-glutamate 5-semialdehyde.</text>
</comment>
<evidence type="ECO:0000256" key="6">
    <source>
        <dbReference type="ARBA" id="ARBA00050557"/>
    </source>
</evidence>
<dbReference type="InterPro" id="IPR023013">
    <property type="entry name" value="AGPR_AS"/>
</dbReference>
<evidence type="ECO:0000313" key="10">
    <source>
        <dbReference type="EMBL" id="KFZ30688.1"/>
    </source>
</evidence>
<dbReference type="Proteomes" id="UP000054363">
    <property type="component" value="Unassembled WGS sequence"/>
</dbReference>
<comment type="subcellular location">
    <subcellularLocation>
        <location evidence="7">Cytoplasm</location>
    </subcellularLocation>
</comment>
<evidence type="ECO:0000256" key="7">
    <source>
        <dbReference type="HAMAP-Rule" id="MF_00150"/>
    </source>
</evidence>
<dbReference type="AlphaFoldDB" id="A0A094L7E3"/>
<dbReference type="CDD" id="cd23934">
    <property type="entry name" value="AGPR_1_C"/>
    <property type="match status" value="1"/>
</dbReference>
<evidence type="ECO:0000313" key="11">
    <source>
        <dbReference type="Proteomes" id="UP000054363"/>
    </source>
</evidence>
<dbReference type="CDD" id="cd17895">
    <property type="entry name" value="AGPR_1_N"/>
    <property type="match status" value="1"/>
</dbReference>
<name>A0A094L7E3_9GAMM</name>
<dbReference type="Gene3D" id="3.30.360.10">
    <property type="entry name" value="Dihydrodipicolinate Reductase, domain 2"/>
    <property type="match status" value="1"/>
</dbReference>
<comment type="similarity">
    <text evidence="7">Belongs to the NAGSA dehydrogenase family. Type 1 subfamily.</text>
</comment>
<dbReference type="EMBL" id="JPER01000004">
    <property type="protein sequence ID" value="KFZ30688.1"/>
    <property type="molecule type" value="Genomic_DNA"/>
</dbReference>
<dbReference type="Pfam" id="PF01118">
    <property type="entry name" value="Semialdhyde_dh"/>
    <property type="match status" value="1"/>
</dbReference>
<dbReference type="InterPro" id="IPR050085">
    <property type="entry name" value="AGPR"/>
</dbReference>
<keyword evidence="2 7" id="KW-0055">Arginine biosynthesis</keyword>
<keyword evidence="5 7" id="KW-0560">Oxidoreductase</keyword>
<evidence type="ECO:0000256" key="8">
    <source>
        <dbReference type="PROSITE-ProRule" id="PRU10010"/>
    </source>
</evidence>
<dbReference type="eggNOG" id="COG0002">
    <property type="taxonomic scope" value="Bacteria"/>
</dbReference>
<dbReference type="GO" id="GO:0070401">
    <property type="term" value="F:NADP+ binding"/>
    <property type="evidence" value="ECO:0007669"/>
    <property type="project" value="InterPro"/>
</dbReference>
<organism evidence="10 11">
    <name type="scientific">Pseudidiomarina salinarum</name>
    <dbReference type="NCBI Taxonomy" id="435908"/>
    <lineage>
        <taxon>Bacteria</taxon>
        <taxon>Pseudomonadati</taxon>
        <taxon>Pseudomonadota</taxon>
        <taxon>Gammaproteobacteria</taxon>
        <taxon>Alteromonadales</taxon>
        <taxon>Idiomarinaceae</taxon>
        <taxon>Pseudidiomarina</taxon>
    </lineage>
</organism>
<evidence type="ECO:0000256" key="4">
    <source>
        <dbReference type="ARBA" id="ARBA00022857"/>
    </source>
</evidence>
<feature type="domain" description="Semialdehyde dehydrogenase NAD-binding" evidence="9">
    <location>
        <begin position="2"/>
        <end position="141"/>
    </location>
</feature>
<gene>
    <name evidence="7" type="primary">argC</name>
    <name evidence="10" type="ORF">IDSA_09195</name>
</gene>
<dbReference type="GO" id="GO:0051287">
    <property type="term" value="F:NAD binding"/>
    <property type="evidence" value="ECO:0007669"/>
    <property type="project" value="InterPro"/>
</dbReference>
<dbReference type="Pfam" id="PF22698">
    <property type="entry name" value="Semialdhyde_dhC_1"/>
    <property type="match status" value="1"/>
</dbReference>
<keyword evidence="4 7" id="KW-0521">NADP</keyword>
<dbReference type="GO" id="GO:0005737">
    <property type="term" value="C:cytoplasm"/>
    <property type="evidence" value="ECO:0007669"/>
    <property type="project" value="UniProtKB-SubCell"/>
</dbReference>
<dbReference type="InterPro" id="IPR000706">
    <property type="entry name" value="AGPR_type-1"/>
</dbReference>
<comment type="catalytic activity">
    <reaction evidence="6 7">
        <text>N-acetyl-L-glutamate 5-semialdehyde + phosphate + NADP(+) = N-acetyl-L-glutamyl 5-phosphate + NADPH + H(+)</text>
        <dbReference type="Rhea" id="RHEA:21588"/>
        <dbReference type="ChEBI" id="CHEBI:15378"/>
        <dbReference type="ChEBI" id="CHEBI:29123"/>
        <dbReference type="ChEBI" id="CHEBI:43474"/>
        <dbReference type="ChEBI" id="CHEBI:57783"/>
        <dbReference type="ChEBI" id="CHEBI:57936"/>
        <dbReference type="ChEBI" id="CHEBI:58349"/>
        <dbReference type="EC" id="1.2.1.38"/>
    </reaction>
</comment>
<dbReference type="GO" id="GO:0003942">
    <property type="term" value="F:N-acetyl-gamma-glutamyl-phosphate reductase activity"/>
    <property type="evidence" value="ECO:0007669"/>
    <property type="project" value="UniProtKB-UniRule"/>
</dbReference>
<reference evidence="10 11" key="1">
    <citation type="submission" date="2014-06" db="EMBL/GenBank/DDBJ databases">
        <title>The draft genome sequence of Idiomarina salinarum ISL-52.</title>
        <authorList>
            <person name="Du J."/>
            <person name="Shao Z."/>
        </authorList>
    </citation>
    <scope>NUCLEOTIDE SEQUENCE [LARGE SCALE GENOMIC DNA]</scope>
    <source>
        <strain evidence="10 11">ISL-52</strain>
    </source>
</reference>
<comment type="caution">
    <text evidence="10">The sequence shown here is derived from an EMBL/GenBank/DDBJ whole genome shotgun (WGS) entry which is preliminary data.</text>
</comment>
<evidence type="ECO:0000256" key="1">
    <source>
        <dbReference type="ARBA" id="ARBA00004862"/>
    </source>
</evidence>
<evidence type="ECO:0000259" key="9">
    <source>
        <dbReference type="SMART" id="SM00859"/>
    </source>
</evidence>
<dbReference type="UniPathway" id="UPA00068">
    <property type="reaction ID" value="UER00108"/>
</dbReference>
<dbReference type="Gene3D" id="3.40.50.720">
    <property type="entry name" value="NAD(P)-binding Rossmann-like Domain"/>
    <property type="match status" value="1"/>
</dbReference>
<dbReference type="InterPro" id="IPR000534">
    <property type="entry name" value="Semialdehyde_DH_NAD-bd"/>
</dbReference>
<comment type="pathway">
    <text evidence="1 7">Amino-acid biosynthesis; L-arginine biosynthesis; N(2)-acetyl-L-ornithine from L-glutamate: step 3/4.</text>
</comment>
<keyword evidence="7" id="KW-0963">Cytoplasm</keyword>
<dbReference type="HAMAP" id="MF_00150">
    <property type="entry name" value="ArgC_type1"/>
    <property type="match status" value="1"/>
</dbReference>
<dbReference type="SMART" id="SM00859">
    <property type="entry name" value="Semialdhyde_dh"/>
    <property type="match status" value="1"/>
</dbReference>
<dbReference type="InterPro" id="IPR036291">
    <property type="entry name" value="NAD(P)-bd_dom_sf"/>
</dbReference>
<dbReference type="InterPro" id="IPR058924">
    <property type="entry name" value="AGPR_dimerisation_dom"/>
</dbReference>
<dbReference type="STRING" id="435908.IDSA_09195"/>
<evidence type="ECO:0000256" key="2">
    <source>
        <dbReference type="ARBA" id="ARBA00022571"/>
    </source>
</evidence>
<dbReference type="NCBIfam" id="TIGR01850">
    <property type="entry name" value="argC"/>
    <property type="match status" value="1"/>
</dbReference>
<dbReference type="PANTHER" id="PTHR32338">
    <property type="entry name" value="N-ACETYL-GAMMA-GLUTAMYL-PHOSPHATE REDUCTASE, CHLOROPLASTIC-RELATED-RELATED"/>
    <property type="match status" value="1"/>
</dbReference>
<dbReference type="EC" id="1.2.1.38" evidence="7"/>
<dbReference type="GO" id="GO:0006526">
    <property type="term" value="P:L-arginine biosynthetic process"/>
    <property type="evidence" value="ECO:0007669"/>
    <property type="project" value="UniProtKB-UniRule"/>
</dbReference>
<evidence type="ECO:0000256" key="5">
    <source>
        <dbReference type="ARBA" id="ARBA00023002"/>
    </source>
</evidence>
<dbReference type="SUPFAM" id="SSF51735">
    <property type="entry name" value="NAD(P)-binding Rossmann-fold domains"/>
    <property type="match status" value="1"/>
</dbReference>